<dbReference type="Proteomes" id="UP000533905">
    <property type="component" value="Unassembled WGS sequence"/>
</dbReference>
<sequence>MSATNFRRRSARHPRAFQAGASAVEFALLAVIFFTFVFSIIELARLLFVYNTLQEVTRRAAAAATGVYPTNTTRTAAVRQFAIFRNDPGKLILAAPVTDDHIRLEYLRFDLTVIPQGSWPADAAANKQLCMMNARAPSCIRFVQARVCQTGNADECIPVTSQMLLPFIDLRVPLHRATTIATVESFGYVQGTFPPTPPPCPC</sequence>
<organism evidence="3 4">
    <name type="scientific">Telluria aromaticivorans</name>
    <dbReference type="NCBI Taxonomy" id="2725995"/>
    <lineage>
        <taxon>Bacteria</taxon>
        <taxon>Pseudomonadati</taxon>
        <taxon>Pseudomonadota</taxon>
        <taxon>Betaproteobacteria</taxon>
        <taxon>Burkholderiales</taxon>
        <taxon>Oxalobacteraceae</taxon>
        <taxon>Telluria group</taxon>
        <taxon>Telluria</taxon>
    </lineage>
</organism>
<dbReference type="AlphaFoldDB" id="A0A7Y2JVL8"/>
<protein>
    <submittedName>
        <fullName evidence="3">Pilus assembly protein</fullName>
    </submittedName>
</protein>
<gene>
    <name evidence="3" type="ORF">HGB41_01715</name>
</gene>
<comment type="caution">
    <text evidence="3">The sequence shown here is derived from an EMBL/GenBank/DDBJ whole genome shotgun (WGS) entry which is preliminary data.</text>
</comment>
<evidence type="ECO:0000259" key="2">
    <source>
        <dbReference type="Pfam" id="PF07811"/>
    </source>
</evidence>
<proteinExistence type="predicted"/>
<dbReference type="RefSeq" id="WP_171080462.1">
    <property type="nucleotide sequence ID" value="NZ_JABAIV010000001.1"/>
</dbReference>
<keyword evidence="1" id="KW-0472">Membrane</keyword>
<feature type="transmembrane region" description="Helical" evidence="1">
    <location>
        <begin position="21"/>
        <end position="41"/>
    </location>
</feature>
<evidence type="ECO:0000313" key="3">
    <source>
        <dbReference type="EMBL" id="NNG21725.1"/>
    </source>
</evidence>
<evidence type="ECO:0000313" key="4">
    <source>
        <dbReference type="Proteomes" id="UP000533905"/>
    </source>
</evidence>
<keyword evidence="1" id="KW-1133">Transmembrane helix</keyword>
<keyword evidence="4" id="KW-1185">Reference proteome</keyword>
<dbReference type="InterPro" id="IPR012495">
    <property type="entry name" value="TadE-like_dom"/>
</dbReference>
<feature type="domain" description="TadE-like" evidence="2">
    <location>
        <begin position="20"/>
        <end position="61"/>
    </location>
</feature>
<reference evidence="3 4" key="1">
    <citation type="submission" date="2020-04" db="EMBL/GenBank/DDBJ databases">
        <title>Massilia sp. nov., a cold adapted bacteria isolated from Arctic soil.</title>
        <authorList>
            <person name="Son J."/>
            <person name="Ka J.-O."/>
        </authorList>
    </citation>
    <scope>NUCLEOTIDE SEQUENCE [LARGE SCALE GENOMIC DNA]</scope>
    <source>
        <strain evidence="3 4">ML15P13</strain>
    </source>
</reference>
<name>A0A7Y2JVL8_9BURK</name>
<dbReference type="Pfam" id="PF07811">
    <property type="entry name" value="TadE"/>
    <property type="match status" value="1"/>
</dbReference>
<accession>A0A7Y2JVL8</accession>
<evidence type="ECO:0000256" key="1">
    <source>
        <dbReference type="SAM" id="Phobius"/>
    </source>
</evidence>
<dbReference type="EMBL" id="JABAIV010000001">
    <property type="protein sequence ID" value="NNG21725.1"/>
    <property type="molecule type" value="Genomic_DNA"/>
</dbReference>
<keyword evidence="1" id="KW-0812">Transmembrane</keyword>